<reference evidence="2 3" key="1">
    <citation type="journal article" date="2024" name="Commun. Biol.">
        <title>Comparative genomic analysis of thermophilic fungi reveals convergent evolutionary adaptations and gene losses.</title>
        <authorList>
            <person name="Steindorff A.S."/>
            <person name="Aguilar-Pontes M.V."/>
            <person name="Robinson A.J."/>
            <person name="Andreopoulos B."/>
            <person name="LaButti K."/>
            <person name="Kuo A."/>
            <person name="Mondo S."/>
            <person name="Riley R."/>
            <person name="Otillar R."/>
            <person name="Haridas S."/>
            <person name="Lipzen A."/>
            <person name="Grimwood J."/>
            <person name="Schmutz J."/>
            <person name="Clum A."/>
            <person name="Reid I.D."/>
            <person name="Moisan M.C."/>
            <person name="Butler G."/>
            <person name="Nguyen T.T.M."/>
            <person name="Dewar K."/>
            <person name="Conant G."/>
            <person name="Drula E."/>
            <person name="Henrissat B."/>
            <person name="Hansel C."/>
            <person name="Singer S."/>
            <person name="Hutchinson M.I."/>
            <person name="de Vries R.P."/>
            <person name="Natvig D.O."/>
            <person name="Powell A.J."/>
            <person name="Tsang A."/>
            <person name="Grigoriev I.V."/>
        </authorList>
    </citation>
    <scope>NUCLEOTIDE SEQUENCE [LARGE SCALE GENOMIC DNA]</scope>
    <source>
        <strain evidence="2 3">ATCC 24622</strain>
    </source>
</reference>
<comment type="caution">
    <text evidence="2">The sequence shown here is derived from an EMBL/GenBank/DDBJ whole genome shotgun (WGS) entry which is preliminary data.</text>
</comment>
<protein>
    <submittedName>
        <fullName evidence="2">Uncharacterized protein</fullName>
    </submittedName>
</protein>
<gene>
    <name evidence="2" type="ORF">VTK73DRAFT_3796</name>
</gene>
<accession>A0ABR3VEN4</accession>
<feature type="compositionally biased region" description="Basic and acidic residues" evidence="1">
    <location>
        <begin position="38"/>
        <end position="49"/>
    </location>
</feature>
<feature type="region of interest" description="Disordered" evidence="1">
    <location>
        <begin position="28"/>
        <end position="87"/>
    </location>
</feature>
<organism evidence="2 3">
    <name type="scientific">Phialemonium thermophilum</name>
    <dbReference type="NCBI Taxonomy" id="223376"/>
    <lineage>
        <taxon>Eukaryota</taxon>
        <taxon>Fungi</taxon>
        <taxon>Dikarya</taxon>
        <taxon>Ascomycota</taxon>
        <taxon>Pezizomycotina</taxon>
        <taxon>Sordariomycetes</taxon>
        <taxon>Sordariomycetidae</taxon>
        <taxon>Cephalothecales</taxon>
        <taxon>Cephalothecaceae</taxon>
        <taxon>Phialemonium</taxon>
    </lineage>
</organism>
<proteinExistence type="predicted"/>
<dbReference type="Proteomes" id="UP001586593">
    <property type="component" value="Unassembled WGS sequence"/>
</dbReference>
<dbReference type="EMBL" id="JAZHXJ010002219">
    <property type="protein sequence ID" value="KAL1840330.1"/>
    <property type="molecule type" value="Genomic_DNA"/>
</dbReference>
<evidence type="ECO:0000313" key="2">
    <source>
        <dbReference type="EMBL" id="KAL1840330.1"/>
    </source>
</evidence>
<sequence length="87" mass="10191">MADPRNMPTALKSQMNDDTELVIYDEYRTGPGAQRMPSLKDETQWDRQRFVRRTPRRTERPGPHTMPRPSPTRFAASFDMATPWRPS</sequence>
<evidence type="ECO:0000313" key="3">
    <source>
        <dbReference type="Proteomes" id="UP001586593"/>
    </source>
</evidence>
<keyword evidence="3" id="KW-1185">Reference proteome</keyword>
<name>A0ABR3VEN4_9PEZI</name>
<evidence type="ECO:0000256" key="1">
    <source>
        <dbReference type="SAM" id="MobiDB-lite"/>
    </source>
</evidence>